<dbReference type="InterPro" id="IPR001375">
    <property type="entry name" value="Peptidase_S9_cat"/>
</dbReference>
<sequence>MQSVFGVGAMDPVFACGISVAPVTSWLLYDSAYTERYMGLLTNKTMENYQTSAIMNDVDHMHGKKFLLIHGTADGMYQM</sequence>
<dbReference type="GO" id="GO:0008239">
    <property type="term" value="F:dipeptidyl-peptidase activity"/>
    <property type="evidence" value="ECO:0007669"/>
    <property type="project" value="TreeGrafter"/>
</dbReference>
<dbReference type="AlphaFoldDB" id="A0A1Y3B7A5"/>
<dbReference type="InterPro" id="IPR050278">
    <property type="entry name" value="Serine_Prot_S9B/DPPIV"/>
</dbReference>
<evidence type="ECO:0000259" key="4">
    <source>
        <dbReference type="Pfam" id="PF00326"/>
    </source>
</evidence>
<keyword evidence="3" id="KW-0325">Glycoprotein</keyword>
<evidence type="ECO:0000256" key="1">
    <source>
        <dbReference type="ARBA" id="ARBA00022438"/>
    </source>
</evidence>
<dbReference type="GO" id="GO:0005886">
    <property type="term" value="C:plasma membrane"/>
    <property type="evidence" value="ECO:0007669"/>
    <property type="project" value="TreeGrafter"/>
</dbReference>
<gene>
    <name evidence="5" type="ORF">BLA29_012785</name>
</gene>
<dbReference type="EMBL" id="MUJZ01040461">
    <property type="protein sequence ID" value="OTF75773.1"/>
    <property type="molecule type" value="Genomic_DNA"/>
</dbReference>
<protein>
    <recommendedName>
        <fullName evidence="4">Peptidase S9 prolyl oligopeptidase catalytic domain-containing protein</fullName>
    </recommendedName>
</protein>
<evidence type="ECO:0000313" key="6">
    <source>
        <dbReference type="Proteomes" id="UP000194236"/>
    </source>
</evidence>
<dbReference type="InterPro" id="IPR029058">
    <property type="entry name" value="AB_hydrolase_fold"/>
</dbReference>
<keyword evidence="2" id="KW-0720">Serine protease</keyword>
<keyword evidence="1" id="KW-0645">Protease</keyword>
<name>A0A1Y3B7A5_EURMA</name>
<dbReference type="OrthoDB" id="16520at2759"/>
<reference evidence="5 6" key="1">
    <citation type="submission" date="2017-03" db="EMBL/GenBank/DDBJ databases">
        <title>Genome Survey of Euroglyphus maynei.</title>
        <authorList>
            <person name="Arlian L.G."/>
            <person name="Morgan M.S."/>
            <person name="Rider S.D."/>
        </authorList>
    </citation>
    <scope>NUCLEOTIDE SEQUENCE [LARGE SCALE GENOMIC DNA]</scope>
    <source>
        <strain evidence="5">Arlian Lab</strain>
        <tissue evidence="5">Whole body</tissue>
    </source>
</reference>
<dbReference type="GO" id="GO:0004177">
    <property type="term" value="F:aminopeptidase activity"/>
    <property type="evidence" value="ECO:0007669"/>
    <property type="project" value="UniProtKB-KW"/>
</dbReference>
<accession>A0A1Y3B7A5</accession>
<keyword evidence="1" id="KW-0378">Hydrolase</keyword>
<dbReference type="GO" id="GO:0008236">
    <property type="term" value="F:serine-type peptidase activity"/>
    <property type="evidence" value="ECO:0007669"/>
    <property type="project" value="UniProtKB-KW"/>
</dbReference>
<dbReference type="Gene3D" id="3.40.50.1820">
    <property type="entry name" value="alpha/beta hydrolase"/>
    <property type="match status" value="1"/>
</dbReference>
<organism evidence="5 6">
    <name type="scientific">Euroglyphus maynei</name>
    <name type="common">Mayne's house dust mite</name>
    <dbReference type="NCBI Taxonomy" id="6958"/>
    <lineage>
        <taxon>Eukaryota</taxon>
        <taxon>Metazoa</taxon>
        <taxon>Ecdysozoa</taxon>
        <taxon>Arthropoda</taxon>
        <taxon>Chelicerata</taxon>
        <taxon>Arachnida</taxon>
        <taxon>Acari</taxon>
        <taxon>Acariformes</taxon>
        <taxon>Sarcoptiformes</taxon>
        <taxon>Astigmata</taxon>
        <taxon>Psoroptidia</taxon>
        <taxon>Analgoidea</taxon>
        <taxon>Pyroglyphidae</taxon>
        <taxon>Pyroglyphinae</taxon>
        <taxon>Euroglyphus</taxon>
    </lineage>
</organism>
<dbReference type="SUPFAM" id="SSF53474">
    <property type="entry name" value="alpha/beta-Hydrolases"/>
    <property type="match status" value="1"/>
</dbReference>
<dbReference type="GO" id="GO:0006508">
    <property type="term" value="P:proteolysis"/>
    <property type="evidence" value="ECO:0007669"/>
    <property type="project" value="InterPro"/>
</dbReference>
<dbReference type="PANTHER" id="PTHR11731:SF200">
    <property type="entry name" value="DIPEPTIDYL PEPTIDASE 10, ISOFORM B"/>
    <property type="match status" value="1"/>
</dbReference>
<proteinExistence type="predicted"/>
<feature type="domain" description="Peptidase S9 prolyl oligopeptidase catalytic" evidence="4">
    <location>
        <begin position="11"/>
        <end position="75"/>
    </location>
</feature>
<evidence type="ECO:0000256" key="2">
    <source>
        <dbReference type="ARBA" id="ARBA00022825"/>
    </source>
</evidence>
<dbReference type="PANTHER" id="PTHR11731">
    <property type="entry name" value="PROTEASE FAMILY S9B,C DIPEPTIDYL-PEPTIDASE IV-RELATED"/>
    <property type="match status" value="1"/>
</dbReference>
<keyword evidence="1" id="KW-0031">Aminopeptidase</keyword>
<dbReference type="Pfam" id="PF00326">
    <property type="entry name" value="Peptidase_S9"/>
    <property type="match status" value="1"/>
</dbReference>
<dbReference type="Proteomes" id="UP000194236">
    <property type="component" value="Unassembled WGS sequence"/>
</dbReference>
<evidence type="ECO:0000313" key="5">
    <source>
        <dbReference type="EMBL" id="OTF75773.1"/>
    </source>
</evidence>
<evidence type="ECO:0000256" key="3">
    <source>
        <dbReference type="ARBA" id="ARBA00023180"/>
    </source>
</evidence>
<comment type="caution">
    <text evidence="5">The sequence shown here is derived from an EMBL/GenBank/DDBJ whole genome shotgun (WGS) entry which is preliminary data.</text>
</comment>
<keyword evidence="6" id="KW-1185">Reference proteome</keyword>